<gene>
    <name evidence="1" type="ORF">SAMN05444008_102218</name>
</gene>
<sequence length="51" mass="6010">MDACFCIDSFTFFMLAYVHEHFKKALNTKELPLVLHRVLVHDLPEMFIKIG</sequence>
<dbReference type="AlphaFoldDB" id="A0A1M4VCH6"/>
<proteinExistence type="predicted"/>
<evidence type="ECO:0000313" key="1">
    <source>
        <dbReference type="EMBL" id="SHE66656.1"/>
    </source>
</evidence>
<accession>A0A1M4VCH6</accession>
<protein>
    <submittedName>
        <fullName evidence="1">Uncharacterized protein</fullName>
    </submittedName>
</protein>
<name>A0A1M4VCH6_9BACT</name>
<evidence type="ECO:0000313" key="2">
    <source>
        <dbReference type="Proteomes" id="UP000184368"/>
    </source>
</evidence>
<organism evidence="1 2">
    <name type="scientific">Cnuella takakiae</name>
    <dbReference type="NCBI Taxonomy" id="1302690"/>
    <lineage>
        <taxon>Bacteria</taxon>
        <taxon>Pseudomonadati</taxon>
        <taxon>Bacteroidota</taxon>
        <taxon>Chitinophagia</taxon>
        <taxon>Chitinophagales</taxon>
        <taxon>Chitinophagaceae</taxon>
        <taxon>Cnuella</taxon>
    </lineage>
</organism>
<keyword evidence="2" id="KW-1185">Reference proteome</keyword>
<reference evidence="1 2" key="1">
    <citation type="submission" date="2016-11" db="EMBL/GenBank/DDBJ databases">
        <authorList>
            <person name="Jaros S."/>
            <person name="Januszkiewicz K."/>
            <person name="Wedrychowicz H."/>
        </authorList>
    </citation>
    <scope>NUCLEOTIDE SEQUENCE [LARGE SCALE GENOMIC DNA]</scope>
    <source>
        <strain evidence="1 2">DSM 26897</strain>
    </source>
</reference>
<dbReference type="Proteomes" id="UP000184368">
    <property type="component" value="Unassembled WGS sequence"/>
</dbReference>
<dbReference type="EMBL" id="FQUO01000002">
    <property type="protein sequence ID" value="SHE66656.1"/>
    <property type="molecule type" value="Genomic_DNA"/>
</dbReference>